<comment type="caution">
    <text evidence="2">The sequence shown here is derived from an EMBL/GenBank/DDBJ whole genome shotgun (WGS) entry which is preliminary data.</text>
</comment>
<dbReference type="PANTHER" id="PTHR13847:SF129">
    <property type="entry name" value="FAD DEPENDENT OXIDOREDUCTASE"/>
    <property type="match status" value="1"/>
</dbReference>
<dbReference type="GO" id="GO:0005737">
    <property type="term" value="C:cytoplasm"/>
    <property type="evidence" value="ECO:0007669"/>
    <property type="project" value="TreeGrafter"/>
</dbReference>
<evidence type="ECO:0000313" key="3">
    <source>
        <dbReference type="Proteomes" id="UP000557566"/>
    </source>
</evidence>
<name>A0A8H4PWG9_9HYPO</name>
<accession>A0A8H4PWG9</accession>
<dbReference type="PANTHER" id="PTHR13847">
    <property type="entry name" value="SARCOSINE DEHYDROGENASE-RELATED"/>
    <property type="match status" value="1"/>
</dbReference>
<dbReference type="AlphaFoldDB" id="A0A8H4PWG9"/>
<dbReference type="Gene3D" id="3.50.50.60">
    <property type="entry name" value="FAD/NAD(P)-binding domain"/>
    <property type="match status" value="1"/>
</dbReference>
<dbReference type="SUPFAM" id="SSF51905">
    <property type="entry name" value="FAD/NAD(P)-binding domain"/>
    <property type="match status" value="1"/>
</dbReference>
<evidence type="ECO:0000259" key="1">
    <source>
        <dbReference type="Pfam" id="PF01266"/>
    </source>
</evidence>
<dbReference type="EMBL" id="JAAVMX010000002">
    <property type="protein sequence ID" value="KAF4511796.1"/>
    <property type="molecule type" value="Genomic_DNA"/>
</dbReference>
<dbReference type="Pfam" id="PF01266">
    <property type="entry name" value="DAO"/>
    <property type="match status" value="1"/>
</dbReference>
<organism evidence="2 3">
    <name type="scientific">Ophiocordyceps sinensis</name>
    <dbReference type="NCBI Taxonomy" id="72228"/>
    <lineage>
        <taxon>Eukaryota</taxon>
        <taxon>Fungi</taxon>
        <taxon>Dikarya</taxon>
        <taxon>Ascomycota</taxon>
        <taxon>Pezizomycotina</taxon>
        <taxon>Sordariomycetes</taxon>
        <taxon>Hypocreomycetidae</taxon>
        <taxon>Hypocreales</taxon>
        <taxon>Ophiocordycipitaceae</taxon>
        <taxon>Ophiocordyceps</taxon>
    </lineage>
</organism>
<proteinExistence type="predicted"/>
<sequence length="483" mass="51855">MTGTTLKDGQAELPTVGSTQSYWHREPSRRLLGHRTTARVPAVADVVVVGSGITGAFAARRLAEGGRAVLMLEAREACWGATGRNGGHCQPDVWTRKAAVARFELATFHQLASLIAENDIACDWQVVGGVHALFSQAELEVARLRLRRLQKHSDLRDKAVLVEGAAAMATLRVPAAVGAVFQPAAAKCWPYKLVAWVLERLLREHGADGRFNLQTGTPVLHLQRLASSSAESASWMVHTARGQVAARHVVLATNAYTSHLVPRMTGLIVPVRGQVCALAPPRGAVLLPHSFVWIANGADDYLIQRGGPKNDDDDKALILGGERFAVKGGQEGISRDDEVDAVIGMNLRRALSSALKLRPGTADEAPELEATYEWTGIMGYSRDSHAWVGRVPAALMGFQGTTAAELEGDEAGGLWISAGYSGHGMPVAARCGVAVADMILGKREEDGGVALPKEFVVSVERAARARFMELPRTLWDGLEILED</sequence>
<protein>
    <recommendedName>
        <fullName evidence="1">FAD dependent oxidoreductase domain-containing protein</fullName>
    </recommendedName>
</protein>
<dbReference type="OrthoDB" id="429143at2759"/>
<dbReference type="Proteomes" id="UP000557566">
    <property type="component" value="Unassembled WGS sequence"/>
</dbReference>
<evidence type="ECO:0000313" key="2">
    <source>
        <dbReference type="EMBL" id="KAF4511796.1"/>
    </source>
</evidence>
<dbReference type="Gene3D" id="3.30.9.10">
    <property type="entry name" value="D-Amino Acid Oxidase, subunit A, domain 2"/>
    <property type="match status" value="1"/>
</dbReference>
<reference evidence="2 3" key="1">
    <citation type="journal article" date="2020" name="Genome Biol. Evol.">
        <title>A new high-quality draft genome assembly of the Chinese cordyceps Ophiocordyceps sinensis.</title>
        <authorList>
            <person name="Shu R."/>
            <person name="Zhang J."/>
            <person name="Meng Q."/>
            <person name="Zhang H."/>
            <person name="Zhou G."/>
            <person name="Li M."/>
            <person name="Wu P."/>
            <person name="Zhao Y."/>
            <person name="Chen C."/>
            <person name="Qin Q."/>
        </authorList>
    </citation>
    <scope>NUCLEOTIDE SEQUENCE [LARGE SCALE GENOMIC DNA]</scope>
    <source>
        <strain evidence="2 3">IOZ07</strain>
    </source>
</reference>
<feature type="domain" description="FAD dependent oxidoreductase" evidence="1">
    <location>
        <begin position="45"/>
        <end position="438"/>
    </location>
</feature>
<keyword evidence="3" id="KW-1185">Reference proteome</keyword>
<gene>
    <name evidence="2" type="ORF">G6O67_001006</name>
</gene>
<dbReference type="InterPro" id="IPR036188">
    <property type="entry name" value="FAD/NAD-bd_sf"/>
</dbReference>
<dbReference type="InterPro" id="IPR006076">
    <property type="entry name" value="FAD-dep_OxRdtase"/>
</dbReference>